<protein>
    <submittedName>
        <fullName evidence="1">Uncharacterized protein</fullName>
    </submittedName>
</protein>
<gene>
    <name evidence="1" type="ORF">MNB_ARC-1_927</name>
</gene>
<sequence length="76" mass="8502">MRMSIEYNNDTSKLQIQEAISKVEKNMGLYPSVIRRAISADAGNFSVEFESAGITREAGDFCENVMKELGIKHCEV</sequence>
<dbReference type="AlphaFoldDB" id="A0A3B1E5C2"/>
<dbReference type="EMBL" id="UOYO01000002">
    <property type="protein sequence ID" value="VAY86265.1"/>
    <property type="molecule type" value="Genomic_DNA"/>
</dbReference>
<organism evidence="1">
    <name type="scientific">hydrothermal vent metagenome</name>
    <dbReference type="NCBI Taxonomy" id="652676"/>
    <lineage>
        <taxon>unclassified sequences</taxon>
        <taxon>metagenomes</taxon>
        <taxon>ecological metagenomes</taxon>
    </lineage>
</organism>
<reference evidence="1" key="1">
    <citation type="submission" date="2018-10" db="EMBL/GenBank/DDBJ databases">
        <authorList>
            <person name="Aoki K."/>
        </authorList>
    </citation>
    <scope>NUCLEOTIDE SEQUENCE</scope>
</reference>
<name>A0A3B1E5C2_9ZZZZ</name>
<accession>A0A3B1E5C2</accession>
<evidence type="ECO:0000313" key="1">
    <source>
        <dbReference type="EMBL" id="VAY86265.1"/>
    </source>
</evidence>
<proteinExistence type="predicted"/>